<protein>
    <submittedName>
        <fullName evidence="3">Amidohydrolase family protein</fullName>
    </submittedName>
</protein>
<proteinExistence type="predicted"/>
<dbReference type="Gene3D" id="3.20.20.140">
    <property type="entry name" value="Metal-dependent hydrolases"/>
    <property type="match status" value="1"/>
</dbReference>
<feature type="domain" description="Amidohydrolase-related" evidence="2">
    <location>
        <begin position="12"/>
        <end position="143"/>
    </location>
</feature>
<dbReference type="InterPro" id="IPR051781">
    <property type="entry name" value="Metallo-dep_Hydrolase"/>
</dbReference>
<evidence type="ECO:0000313" key="3">
    <source>
        <dbReference type="EMBL" id="MEZ3165172.1"/>
    </source>
</evidence>
<dbReference type="EMBL" id="JBEDNY010000006">
    <property type="protein sequence ID" value="MEZ3165172.1"/>
    <property type="molecule type" value="Genomic_DNA"/>
</dbReference>
<comment type="caution">
    <text evidence="3">The sequence shown here is derived from an EMBL/GenBank/DDBJ whole genome shotgun (WGS) entry which is preliminary data.</text>
</comment>
<dbReference type="SUPFAM" id="SSF51556">
    <property type="entry name" value="Metallo-dependent hydrolases"/>
    <property type="match status" value="1"/>
</dbReference>
<feature type="compositionally biased region" description="Polar residues" evidence="1">
    <location>
        <begin position="178"/>
        <end position="201"/>
    </location>
</feature>
<evidence type="ECO:0000256" key="1">
    <source>
        <dbReference type="SAM" id="MobiDB-lite"/>
    </source>
</evidence>
<name>A0ABD5M725_9EURY</name>
<evidence type="ECO:0000313" key="4">
    <source>
        <dbReference type="Proteomes" id="UP001567572"/>
    </source>
</evidence>
<dbReference type="InterPro" id="IPR032466">
    <property type="entry name" value="Metal_Hydrolase"/>
</dbReference>
<reference evidence="3 4" key="1">
    <citation type="submission" date="2024-06" db="EMBL/GenBank/DDBJ databases">
        <title>Halorubrum miltondacostae sp. nov., a potential PHA producer isolated from an inland solar saltern in Rio Maior, Portugal.</title>
        <authorList>
            <person name="Albuquerque L."/>
            <person name="Viver T."/>
            <person name="Barroso C."/>
            <person name="Claudino R."/>
            <person name="Galvan M."/>
            <person name="Simoes G."/>
            <person name="Lobo Da Cunha A."/>
            <person name="Egas C."/>
        </authorList>
    </citation>
    <scope>NUCLEOTIDE SEQUENCE [LARGE SCALE GENOMIC DNA]</scope>
    <source>
        <strain evidence="3 4">RMP-11</strain>
    </source>
</reference>
<keyword evidence="4" id="KW-1185">Reference proteome</keyword>
<dbReference type="PANTHER" id="PTHR43135">
    <property type="entry name" value="ALPHA-D-RIBOSE 1-METHYLPHOSPHONATE 5-TRIPHOSPHATE DIPHOSPHATASE"/>
    <property type="match status" value="1"/>
</dbReference>
<dbReference type="InterPro" id="IPR006680">
    <property type="entry name" value="Amidohydro-rel"/>
</dbReference>
<evidence type="ECO:0000259" key="2">
    <source>
        <dbReference type="Pfam" id="PF01979"/>
    </source>
</evidence>
<sequence>MFSEKDQPHHSQMTDEEIAAITQEAHRVRIPVAAHAQGPEGVKNALRNGVDTIEHGIYLDDECIELLNETGSVLVPMLAIVNRICEHGIPEFDLKKAWEAHKAHIESVRRAYEAGVTVALGTNFVGTELIQHGENAEEMVLCVEKSGWTRWTTSRPGQPTQLRLSGRVVSEQSRKRTSPISSSCQRIHPTTSPPFSRLSRQSTRKDRSSRQQAQKSRDHKT</sequence>
<dbReference type="RefSeq" id="WP_371163214.1">
    <property type="nucleotide sequence ID" value="NZ_JBEDNX010000003.1"/>
</dbReference>
<organism evidence="3 4">
    <name type="scientific">Halorubrum miltondacostae</name>
    <dbReference type="NCBI Taxonomy" id="3076378"/>
    <lineage>
        <taxon>Archaea</taxon>
        <taxon>Methanobacteriati</taxon>
        <taxon>Methanobacteriota</taxon>
        <taxon>Stenosarchaea group</taxon>
        <taxon>Halobacteria</taxon>
        <taxon>Halobacteriales</taxon>
        <taxon>Haloferacaceae</taxon>
        <taxon>Halorubrum</taxon>
    </lineage>
</organism>
<dbReference type="AlphaFoldDB" id="A0ABD5M725"/>
<dbReference type="PANTHER" id="PTHR43135:SF3">
    <property type="entry name" value="ALPHA-D-RIBOSE 1-METHYLPHOSPHONATE 5-TRIPHOSPHATE DIPHOSPHATASE"/>
    <property type="match status" value="1"/>
</dbReference>
<feature type="compositionally biased region" description="Polar residues" evidence="1">
    <location>
        <begin position="152"/>
        <end position="163"/>
    </location>
</feature>
<dbReference type="Proteomes" id="UP001567572">
    <property type="component" value="Unassembled WGS sequence"/>
</dbReference>
<feature type="region of interest" description="Disordered" evidence="1">
    <location>
        <begin position="152"/>
        <end position="221"/>
    </location>
</feature>
<gene>
    <name evidence="3" type="ORF">ABNG04_15090</name>
</gene>
<accession>A0ABD5M725</accession>
<dbReference type="Pfam" id="PF01979">
    <property type="entry name" value="Amidohydro_1"/>
    <property type="match status" value="1"/>
</dbReference>